<evidence type="ECO:0000256" key="1">
    <source>
        <dbReference type="SAM" id="MobiDB-lite"/>
    </source>
</evidence>
<accession>A0A645D1G4</accession>
<comment type="caution">
    <text evidence="2">The sequence shown here is derived from an EMBL/GenBank/DDBJ whole genome shotgun (WGS) entry which is preliminary data.</text>
</comment>
<evidence type="ECO:0000313" key="2">
    <source>
        <dbReference type="EMBL" id="MPM82923.1"/>
    </source>
</evidence>
<organism evidence="2">
    <name type="scientific">bioreactor metagenome</name>
    <dbReference type="NCBI Taxonomy" id="1076179"/>
    <lineage>
        <taxon>unclassified sequences</taxon>
        <taxon>metagenomes</taxon>
        <taxon>ecological metagenomes</taxon>
    </lineage>
</organism>
<feature type="compositionally biased region" description="Basic residues" evidence="1">
    <location>
        <begin position="16"/>
        <end position="25"/>
    </location>
</feature>
<name>A0A645D1G4_9ZZZZ</name>
<feature type="compositionally biased region" description="Basic and acidic residues" evidence="1">
    <location>
        <begin position="44"/>
        <end position="83"/>
    </location>
</feature>
<gene>
    <name evidence="2" type="ORF">SDC9_129985</name>
</gene>
<proteinExistence type="predicted"/>
<sequence length="116" mass="13350">MAVMYRVDHSLRAVPRRLRREHPHKVIAEDEAGEEQQVVQSAERSGEIHRTAQREQKAARDQPDGDPRHDRDKAPLDDGAHEPDFVAHDVSAVRLFYIYSDRTVVVRRPLFALASF</sequence>
<dbReference type="EMBL" id="VSSQ01031859">
    <property type="protein sequence ID" value="MPM82923.1"/>
    <property type="molecule type" value="Genomic_DNA"/>
</dbReference>
<protein>
    <submittedName>
        <fullName evidence="2">Uncharacterized protein</fullName>
    </submittedName>
</protein>
<feature type="region of interest" description="Disordered" evidence="1">
    <location>
        <begin position="16"/>
        <end position="83"/>
    </location>
</feature>
<dbReference type="AlphaFoldDB" id="A0A645D1G4"/>
<reference evidence="2" key="1">
    <citation type="submission" date="2019-08" db="EMBL/GenBank/DDBJ databases">
        <authorList>
            <person name="Kucharzyk K."/>
            <person name="Murdoch R.W."/>
            <person name="Higgins S."/>
            <person name="Loffler F."/>
        </authorList>
    </citation>
    <scope>NUCLEOTIDE SEQUENCE</scope>
</reference>